<accession>A0A366HSS3</accession>
<dbReference type="EMBL" id="QNRR01000002">
    <property type="protein sequence ID" value="RBP46309.1"/>
    <property type="molecule type" value="Genomic_DNA"/>
</dbReference>
<gene>
    <name evidence="1" type="ORF">DES53_102697</name>
</gene>
<evidence type="ECO:0000313" key="2">
    <source>
        <dbReference type="Proteomes" id="UP000253426"/>
    </source>
</evidence>
<protein>
    <recommendedName>
        <fullName evidence="3">Cytochrome c domain-containing protein</fullName>
    </recommendedName>
</protein>
<sequence length="427" mass="47299">MSRDIHPPKWLPSCLQVIATLLVLTGAPVRGEDVLEDANWQASRDPVAMLWRRVAAGQTKLDTSSDKAFLGSLLRELDVPVESQVLVFSKTSLQKSLIGPATPRALYFNEECYIGWVQGGDVEVVSSEPGGDLQYYLIHRPGPSPAQPRLIRSNQCASCHVGGELQVQSVFTRPSGYPMGNEDRFVTSFESPLSERWGGWYVTGRHGGDFHMGNVTTETGPKGMVLDRKQGANLESLTGWFPVEPYLTGTSDLVALMVLEHQYVLHNALQDAARVVRRMLERKDNSDAPDEAARQRVVTKRAEKIVELLLFTGEYPLKDGGVAGGDAFQNAFRRNRKTSTHGASLKDFDLHSRIFTHRCSYMIHSATFKAMPQILKARVYALLDDALSGRGGTDYAHLDAVECQSIRQILIDTESEIRAAWASKPES</sequence>
<name>A0A366HSS3_9BACT</name>
<dbReference type="OrthoDB" id="189299at2"/>
<evidence type="ECO:0008006" key="3">
    <source>
        <dbReference type="Google" id="ProtNLM"/>
    </source>
</evidence>
<dbReference type="Proteomes" id="UP000253426">
    <property type="component" value="Unassembled WGS sequence"/>
</dbReference>
<dbReference type="RefSeq" id="WP_113957837.1">
    <property type="nucleotide sequence ID" value="NZ_QNRR01000002.1"/>
</dbReference>
<organism evidence="1 2">
    <name type="scientific">Roseimicrobium gellanilyticum</name>
    <dbReference type="NCBI Taxonomy" id="748857"/>
    <lineage>
        <taxon>Bacteria</taxon>
        <taxon>Pseudomonadati</taxon>
        <taxon>Verrucomicrobiota</taxon>
        <taxon>Verrucomicrobiia</taxon>
        <taxon>Verrucomicrobiales</taxon>
        <taxon>Verrucomicrobiaceae</taxon>
        <taxon>Roseimicrobium</taxon>
    </lineage>
</organism>
<comment type="caution">
    <text evidence="1">The sequence shown here is derived from an EMBL/GenBank/DDBJ whole genome shotgun (WGS) entry which is preliminary data.</text>
</comment>
<proteinExistence type="predicted"/>
<evidence type="ECO:0000313" key="1">
    <source>
        <dbReference type="EMBL" id="RBP46309.1"/>
    </source>
</evidence>
<keyword evidence="2" id="KW-1185">Reference proteome</keyword>
<dbReference type="AlphaFoldDB" id="A0A366HSS3"/>
<reference evidence="1 2" key="1">
    <citation type="submission" date="2018-06" db="EMBL/GenBank/DDBJ databases">
        <title>Genomic Encyclopedia of Type Strains, Phase IV (KMG-IV): sequencing the most valuable type-strain genomes for metagenomic binning, comparative biology and taxonomic classification.</title>
        <authorList>
            <person name="Goeker M."/>
        </authorList>
    </citation>
    <scope>NUCLEOTIDE SEQUENCE [LARGE SCALE GENOMIC DNA]</scope>
    <source>
        <strain evidence="1 2">DSM 25532</strain>
    </source>
</reference>